<evidence type="ECO:0000256" key="1">
    <source>
        <dbReference type="SAM" id="SignalP"/>
    </source>
</evidence>
<dbReference type="OrthoDB" id="797506at2"/>
<keyword evidence="3" id="KW-1185">Reference proteome</keyword>
<evidence type="ECO:0000313" key="2">
    <source>
        <dbReference type="EMBL" id="QEM09834.1"/>
    </source>
</evidence>
<dbReference type="RefSeq" id="WP_112571666.1">
    <property type="nucleotide sequence ID" value="NZ_CP043450.1"/>
</dbReference>
<name>A0A5C1HVK0_9SPHI</name>
<sequence length="94" mass="10530">MKLFYHFLVLVAASLILIACANMFASTPEKRVNRPAERSGINLDKDSLFNSGTNTRAAFPDFHYYNILSKYADGSNEAGYKMRPVNNLFAAANY</sequence>
<organism evidence="2 3">
    <name type="scientific">Mucilaginibacter rubeus</name>
    <dbReference type="NCBI Taxonomy" id="2027860"/>
    <lineage>
        <taxon>Bacteria</taxon>
        <taxon>Pseudomonadati</taxon>
        <taxon>Bacteroidota</taxon>
        <taxon>Sphingobacteriia</taxon>
        <taxon>Sphingobacteriales</taxon>
        <taxon>Sphingobacteriaceae</taxon>
        <taxon>Mucilaginibacter</taxon>
    </lineage>
</organism>
<proteinExistence type="predicted"/>
<accession>A0A5C1HVK0</accession>
<dbReference type="PROSITE" id="PS51257">
    <property type="entry name" value="PROKAR_LIPOPROTEIN"/>
    <property type="match status" value="1"/>
</dbReference>
<feature type="chain" id="PRO_5022924695" evidence="1">
    <location>
        <begin position="26"/>
        <end position="94"/>
    </location>
</feature>
<dbReference type="Proteomes" id="UP000251402">
    <property type="component" value="Chromosome"/>
</dbReference>
<feature type="signal peptide" evidence="1">
    <location>
        <begin position="1"/>
        <end position="25"/>
    </location>
</feature>
<dbReference type="EMBL" id="CP043450">
    <property type="protein sequence ID" value="QEM09834.1"/>
    <property type="molecule type" value="Genomic_DNA"/>
</dbReference>
<protein>
    <submittedName>
        <fullName evidence="2">Uncharacterized protein</fullName>
    </submittedName>
</protein>
<gene>
    <name evidence="2" type="ORF">DEO27_007310</name>
</gene>
<evidence type="ECO:0000313" key="3">
    <source>
        <dbReference type="Proteomes" id="UP000251402"/>
    </source>
</evidence>
<dbReference type="AlphaFoldDB" id="A0A5C1HVK0"/>
<dbReference type="KEGG" id="mrub:DEO27_007310"/>
<keyword evidence="1" id="KW-0732">Signal</keyword>
<reference evidence="2" key="1">
    <citation type="submission" date="2019-08" db="EMBL/GenBank/DDBJ databases">
        <title>Comparative genome analysis confer to the adaptation heavy metal polluted environment.</title>
        <authorList>
            <person name="Li Y."/>
        </authorList>
    </citation>
    <scope>NUCLEOTIDE SEQUENCE [LARGE SCALE GENOMIC DNA]</scope>
    <source>
        <strain evidence="2">P1</strain>
    </source>
</reference>